<dbReference type="AlphaFoldDB" id="A0AAN0JMA6"/>
<protein>
    <recommendedName>
        <fullName evidence="3">C2 domain-containing protein</fullName>
    </recommendedName>
</protein>
<dbReference type="RefSeq" id="XP_019857902.1">
    <property type="nucleotide sequence ID" value="XM_020002343.1"/>
</dbReference>
<sequence>MATERRIARPPRHVNVRTQQRRLRHVKSLAVRSLKPPEPILWDPLAVKVKFTLYDLRHPNTVLYTSSVLEETYNPTWRSLTFQYEKFGDSVTINKFKIKVWLITGESKEEMMCFEKIVDLSTYRFMGVSKLMSV</sequence>
<evidence type="ECO:0000313" key="2">
    <source>
        <dbReference type="Proteomes" id="UP000007879"/>
    </source>
</evidence>
<dbReference type="KEGG" id="aqu:109586169"/>
<dbReference type="Proteomes" id="UP000007879">
    <property type="component" value="Unassembled WGS sequence"/>
</dbReference>
<dbReference type="GeneID" id="109586169"/>
<keyword evidence="2" id="KW-1185">Reference proteome</keyword>
<evidence type="ECO:0000313" key="1">
    <source>
        <dbReference type="EnsemblMetazoa" id="XP_019857902.1"/>
    </source>
</evidence>
<proteinExistence type="predicted"/>
<accession>A0AAN0JMA6</accession>
<name>A0AAN0JMA6_AMPQE</name>
<reference evidence="2" key="1">
    <citation type="journal article" date="2010" name="Nature">
        <title>The Amphimedon queenslandica genome and the evolution of animal complexity.</title>
        <authorList>
            <person name="Srivastava M."/>
            <person name="Simakov O."/>
            <person name="Chapman J."/>
            <person name="Fahey B."/>
            <person name="Gauthier M.E."/>
            <person name="Mitros T."/>
            <person name="Richards G.S."/>
            <person name="Conaco C."/>
            <person name="Dacre M."/>
            <person name="Hellsten U."/>
            <person name="Larroux C."/>
            <person name="Putnam N.H."/>
            <person name="Stanke M."/>
            <person name="Adamska M."/>
            <person name="Darling A."/>
            <person name="Degnan S.M."/>
            <person name="Oakley T.H."/>
            <person name="Plachetzki D.C."/>
            <person name="Zhai Y."/>
            <person name="Adamski M."/>
            <person name="Calcino A."/>
            <person name="Cummins S.F."/>
            <person name="Goodstein D.M."/>
            <person name="Harris C."/>
            <person name="Jackson D.J."/>
            <person name="Leys S.P."/>
            <person name="Shu S."/>
            <person name="Woodcroft B.J."/>
            <person name="Vervoort M."/>
            <person name="Kosik K.S."/>
            <person name="Manning G."/>
            <person name="Degnan B.M."/>
            <person name="Rokhsar D.S."/>
        </authorList>
    </citation>
    <scope>NUCLEOTIDE SEQUENCE [LARGE SCALE GENOMIC DNA]</scope>
</reference>
<dbReference type="EnsemblMetazoa" id="XM_020002343.1">
    <property type="protein sequence ID" value="XP_019857902.1"/>
    <property type="gene ID" value="LOC109586169"/>
</dbReference>
<organism evidence="1 2">
    <name type="scientific">Amphimedon queenslandica</name>
    <name type="common">Sponge</name>
    <dbReference type="NCBI Taxonomy" id="400682"/>
    <lineage>
        <taxon>Eukaryota</taxon>
        <taxon>Metazoa</taxon>
        <taxon>Porifera</taxon>
        <taxon>Demospongiae</taxon>
        <taxon>Heteroscleromorpha</taxon>
        <taxon>Haplosclerida</taxon>
        <taxon>Niphatidae</taxon>
        <taxon>Amphimedon</taxon>
    </lineage>
</organism>
<evidence type="ECO:0008006" key="3">
    <source>
        <dbReference type="Google" id="ProtNLM"/>
    </source>
</evidence>
<reference evidence="1" key="2">
    <citation type="submission" date="2024-06" db="UniProtKB">
        <authorList>
            <consortium name="EnsemblMetazoa"/>
        </authorList>
    </citation>
    <scope>IDENTIFICATION</scope>
</reference>